<evidence type="ECO:0000313" key="2">
    <source>
        <dbReference type="Proteomes" id="UP000264006"/>
    </source>
</evidence>
<protein>
    <submittedName>
        <fullName evidence="1">Putative molybdopterin biosynthesis related methylmutase domain</fullName>
    </submittedName>
</protein>
<accession>A0A346XSB9</accession>
<reference evidence="1 2" key="1">
    <citation type="submission" date="2018-09" db="EMBL/GenBank/DDBJ databases">
        <title>Complete genome sequence of Euzebya sp. DY32-46 isolated from seawater of Pacific Ocean.</title>
        <authorList>
            <person name="Xu L."/>
            <person name="Wu Y.-H."/>
            <person name="Xu X.-W."/>
        </authorList>
    </citation>
    <scope>NUCLEOTIDE SEQUENCE [LARGE SCALE GENOMIC DNA]</scope>
    <source>
        <strain evidence="1 2">DY32-46</strain>
    </source>
</reference>
<dbReference type="OrthoDB" id="9804758at2"/>
<dbReference type="KEGG" id="euz:DVS28_a0409"/>
<proteinExistence type="predicted"/>
<name>A0A346XSB9_9ACTN</name>
<keyword evidence="2" id="KW-1185">Reference proteome</keyword>
<dbReference type="EMBL" id="CP031165">
    <property type="protein sequence ID" value="AXV05116.1"/>
    <property type="molecule type" value="Genomic_DNA"/>
</dbReference>
<gene>
    <name evidence="1" type="ORF">DVS28_a0409</name>
</gene>
<dbReference type="RefSeq" id="WP_114589970.1">
    <property type="nucleotide sequence ID" value="NZ_CP031165.1"/>
</dbReference>
<sequence length="308" mass="33988">MSDRWTADAFVMVDWSAASRQGPSDGGANGLWAAIGEPGAEDRVLPFRTRIDAARWMEEELRRLTHDGRRVLCGIDAAFGYPSGTAAALGLPAAEDPWTWMRTLLADLITDDERNVNNRYAVANELNARMGAEEGPFWGRPETQPLPHLHPTKPTYPVTTPHAWPLAELRHTERHWRDRGHQPKSVWQVAYNGSVGGQTLVALPVIHRLRQAFAEEQLLVWPFDTGYNTGRFPSPGVVVAEVYPSLLPHDPALHPVRDAAQVLALVRAYRRMASDGSLLTAIGPPDLNVTAITATVREEGWILPVIGA</sequence>
<dbReference type="Proteomes" id="UP000264006">
    <property type="component" value="Chromosome"/>
</dbReference>
<organism evidence="1 2">
    <name type="scientific">Euzebya pacifica</name>
    <dbReference type="NCBI Taxonomy" id="1608957"/>
    <lineage>
        <taxon>Bacteria</taxon>
        <taxon>Bacillati</taxon>
        <taxon>Actinomycetota</taxon>
        <taxon>Nitriliruptoria</taxon>
        <taxon>Euzebyales</taxon>
    </lineage>
</organism>
<dbReference type="AlphaFoldDB" id="A0A346XSB9"/>
<evidence type="ECO:0000313" key="1">
    <source>
        <dbReference type="EMBL" id="AXV05116.1"/>
    </source>
</evidence>